<dbReference type="HOGENOM" id="CLU_806002_0_0_0"/>
<proteinExistence type="predicted"/>
<gene>
    <name evidence="2" type="ordered locus">AciX8_4304</name>
</gene>
<dbReference type="AlphaFoldDB" id="G8NSK3"/>
<reference evidence="2 3" key="1">
    <citation type="submission" date="2011-11" db="EMBL/GenBank/DDBJ databases">
        <title>Complete sequence of Granulicella mallensis MP5ACTX8.</title>
        <authorList>
            <consortium name="US DOE Joint Genome Institute"/>
            <person name="Lucas S."/>
            <person name="Copeland A."/>
            <person name="Lapidus A."/>
            <person name="Cheng J.-F."/>
            <person name="Goodwin L."/>
            <person name="Pitluck S."/>
            <person name="Peters L."/>
            <person name="Lu M."/>
            <person name="Detter J.C."/>
            <person name="Han C."/>
            <person name="Tapia R."/>
            <person name="Land M."/>
            <person name="Hauser L."/>
            <person name="Kyrpides N."/>
            <person name="Ivanova N."/>
            <person name="Mikhailova N."/>
            <person name="Pagani I."/>
            <person name="Rawat S."/>
            <person name="Mannisto M."/>
            <person name="Haggblom M."/>
            <person name="Woyke T."/>
        </authorList>
    </citation>
    <scope>NUCLEOTIDE SEQUENCE [LARGE SCALE GENOMIC DNA]</scope>
    <source>
        <strain evidence="3">ATCC BAA-1857 / DSM 23137 / MP5ACTX8</strain>
    </source>
</reference>
<organism evidence="2 3">
    <name type="scientific">Granulicella mallensis (strain ATCC BAA-1857 / DSM 23137 / MP5ACTX8)</name>
    <dbReference type="NCBI Taxonomy" id="682795"/>
    <lineage>
        <taxon>Bacteria</taxon>
        <taxon>Pseudomonadati</taxon>
        <taxon>Acidobacteriota</taxon>
        <taxon>Terriglobia</taxon>
        <taxon>Terriglobales</taxon>
        <taxon>Acidobacteriaceae</taxon>
        <taxon>Granulicella</taxon>
    </lineage>
</organism>
<keyword evidence="3" id="KW-1185">Reference proteome</keyword>
<dbReference type="STRING" id="682795.AciX8_4304"/>
<keyword evidence="1" id="KW-0472">Membrane</keyword>
<name>G8NSK3_GRAMM</name>
<feature type="transmembrane region" description="Helical" evidence="1">
    <location>
        <begin position="318"/>
        <end position="339"/>
    </location>
</feature>
<evidence type="ECO:0000313" key="2">
    <source>
        <dbReference type="EMBL" id="AEU38579.1"/>
    </source>
</evidence>
<feature type="transmembrane region" description="Helical" evidence="1">
    <location>
        <begin position="6"/>
        <end position="23"/>
    </location>
</feature>
<feature type="transmembrane region" description="Helical" evidence="1">
    <location>
        <begin position="166"/>
        <end position="196"/>
    </location>
</feature>
<dbReference type="RefSeq" id="WP_014267450.1">
    <property type="nucleotide sequence ID" value="NC_016631.1"/>
</dbReference>
<evidence type="ECO:0000256" key="1">
    <source>
        <dbReference type="SAM" id="Phobius"/>
    </source>
</evidence>
<protein>
    <submittedName>
        <fullName evidence="2">Uncharacterized protein</fullName>
    </submittedName>
</protein>
<dbReference type="OrthoDB" id="122409at2"/>
<feature type="transmembrane region" description="Helical" evidence="1">
    <location>
        <begin position="120"/>
        <end position="146"/>
    </location>
</feature>
<accession>G8NSK3</accession>
<keyword evidence="1" id="KW-0812">Transmembrane</keyword>
<feature type="transmembrane region" description="Helical" evidence="1">
    <location>
        <begin position="81"/>
        <end position="100"/>
    </location>
</feature>
<feature type="transmembrane region" description="Helical" evidence="1">
    <location>
        <begin position="237"/>
        <end position="255"/>
    </location>
</feature>
<keyword evidence="1" id="KW-1133">Transmembrane helix</keyword>
<dbReference type="EMBL" id="CP003130">
    <property type="protein sequence ID" value="AEU38579.1"/>
    <property type="molecule type" value="Genomic_DNA"/>
</dbReference>
<dbReference type="Proteomes" id="UP000007113">
    <property type="component" value="Chromosome"/>
</dbReference>
<feature type="transmembrane region" description="Helical" evidence="1">
    <location>
        <begin position="267"/>
        <end position="286"/>
    </location>
</feature>
<evidence type="ECO:0000313" key="3">
    <source>
        <dbReference type="Proteomes" id="UP000007113"/>
    </source>
</evidence>
<dbReference type="KEGG" id="gma:AciX8_4304"/>
<sequence length="344" mass="39508">MNFPGFLFIPIATLGPFVLLVIYQRIRLVYKRRANRALEESGRELPVLFEPKDEPAPRFFLRRFTFPQRTYLREQRSAARMYYTICAWVMFVFLSSSLLPREIERFDAEFSHSQRVWFSYLRGLGLMIIMVAFFSLMTSIITTNYLQEPRLGTYIRTRPLTRKFLFWARIGSALATLLAAILSGALGSLLLMLIVYGPVWTSLADSTWRGTAAFGNSQQTHHLYHVIQLVLTSMPRLMLSLLTTAALIFSFFAVLNTLSKSTVRNAYLLAFSLAIYFGVIEVQRLTSSLAAHRALGLSIAHCKEVLFLYFSLGPPPPWFYAFIPIFLSAVFLWLAQIFFARKEL</sequence>